<organism evidence="2 3">
    <name type="scientific">Hibiscus sabdariffa</name>
    <name type="common">roselle</name>
    <dbReference type="NCBI Taxonomy" id="183260"/>
    <lineage>
        <taxon>Eukaryota</taxon>
        <taxon>Viridiplantae</taxon>
        <taxon>Streptophyta</taxon>
        <taxon>Embryophyta</taxon>
        <taxon>Tracheophyta</taxon>
        <taxon>Spermatophyta</taxon>
        <taxon>Magnoliopsida</taxon>
        <taxon>eudicotyledons</taxon>
        <taxon>Gunneridae</taxon>
        <taxon>Pentapetalae</taxon>
        <taxon>rosids</taxon>
        <taxon>malvids</taxon>
        <taxon>Malvales</taxon>
        <taxon>Malvaceae</taxon>
        <taxon>Malvoideae</taxon>
        <taxon>Hibiscus</taxon>
    </lineage>
</organism>
<dbReference type="EMBL" id="JBBPBN010000033">
    <property type="protein sequence ID" value="KAK9003698.1"/>
    <property type="molecule type" value="Genomic_DNA"/>
</dbReference>
<proteinExistence type="predicted"/>
<protein>
    <submittedName>
        <fullName evidence="2">Uncharacterized protein</fullName>
    </submittedName>
</protein>
<keyword evidence="3" id="KW-1185">Reference proteome</keyword>
<reference evidence="2 3" key="1">
    <citation type="journal article" date="2024" name="G3 (Bethesda)">
        <title>Genome assembly of Hibiscus sabdariffa L. provides insights into metabolisms of medicinal natural products.</title>
        <authorList>
            <person name="Kim T."/>
        </authorList>
    </citation>
    <scope>NUCLEOTIDE SEQUENCE [LARGE SCALE GENOMIC DNA]</scope>
    <source>
        <strain evidence="2">TK-2024</strain>
        <tissue evidence="2">Old leaves</tissue>
    </source>
</reference>
<accession>A0ABR2QSV6</accession>
<sequence length="93" mass="10251">MRRNSNSFSIETNSGRPSDLMINPEAPFSLERHGSPVDMSNQRAAKKGRSLEVVATDAPLHEVEATEFDVSMMETGKELSVLNKEVSDNVTND</sequence>
<name>A0ABR2QSV6_9ROSI</name>
<gene>
    <name evidence="2" type="ORF">V6N11_084330</name>
</gene>
<dbReference type="Proteomes" id="UP001396334">
    <property type="component" value="Unassembled WGS sequence"/>
</dbReference>
<comment type="caution">
    <text evidence="2">The sequence shown here is derived from an EMBL/GenBank/DDBJ whole genome shotgun (WGS) entry which is preliminary data.</text>
</comment>
<evidence type="ECO:0000313" key="3">
    <source>
        <dbReference type="Proteomes" id="UP001396334"/>
    </source>
</evidence>
<evidence type="ECO:0000256" key="1">
    <source>
        <dbReference type="SAM" id="MobiDB-lite"/>
    </source>
</evidence>
<feature type="region of interest" description="Disordered" evidence="1">
    <location>
        <begin position="1"/>
        <end position="50"/>
    </location>
</feature>
<feature type="compositionally biased region" description="Polar residues" evidence="1">
    <location>
        <begin position="1"/>
        <end position="16"/>
    </location>
</feature>
<evidence type="ECO:0000313" key="2">
    <source>
        <dbReference type="EMBL" id="KAK9003698.1"/>
    </source>
</evidence>